<dbReference type="InterPro" id="IPR002048">
    <property type="entry name" value="EF_hand_dom"/>
</dbReference>
<evidence type="ECO:0000256" key="4">
    <source>
        <dbReference type="ARBA" id="ARBA00022737"/>
    </source>
</evidence>
<keyword evidence="5" id="KW-0106">Calcium</keyword>
<dbReference type="InterPro" id="IPR051426">
    <property type="entry name" value="Peflin/Sorcin_CaBP"/>
</dbReference>
<dbReference type="GeneID" id="43584010"/>
<dbReference type="InterPro" id="IPR011992">
    <property type="entry name" value="EF-hand-dom_pair"/>
</dbReference>
<evidence type="ECO:0000313" key="8">
    <source>
        <dbReference type="Proteomes" id="UP000398389"/>
    </source>
</evidence>
<accession>A0A5E8C4A5</accession>
<dbReference type="OrthoDB" id="186625at2759"/>
<keyword evidence="2" id="KW-0963">Cytoplasm</keyword>
<dbReference type="AlphaFoldDB" id="A0A5E8C4A5"/>
<dbReference type="Gene3D" id="1.10.238.10">
    <property type="entry name" value="EF-hand"/>
    <property type="match status" value="1"/>
</dbReference>
<dbReference type="PROSITE" id="PS50222">
    <property type="entry name" value="EF_HAND_2"/>
    <property type="match status" value="1"/>
</dbReference>
<dbReference type="GO" id="GO:0005509">
    <property type="term" value="F:calcium ion binding"/>
    <property type="evidence" value="ECO:0007669"/>
    <property type="project" value="InterPro"/>
</dbReference>
<evidence type="ECO:0000256" key="5">
    <source>
        <dbReference type="ARBA" id="ARBA00022837"/>
    </source>
</evidence>
<keyword evidence="3" id="KW-0479">Metal-binding</keyword>
<organism evidence="7 8">
    <name type="scientific">Magnusiomyces paraingens</name>
    <dbReference type="NCBI Taxonomy" id="2606893"/>
    <lineage>
        <taxon>Eukaryota</taxon>
        <taxon>Fungi</taxon>
        <taxon>Dikarya</taxon>
        <taxon>Ascomycota</taxon>
        <taxon>Saccharomycotina</taxon>
        <taxon>Dipodascomycetes</taxon>
        <taxon>Dipodascales</taxon>
        <taxon>Dipodascaceae</taxon>
        <taxon>Magnusiomyces</taxon>
    </lineage>
</organism>
<evidence type="ECO:0000256" key="2">
    <source>
        <dbReference type="ARBA" id="ARBA00022490"/>
    </source>
</evidence>
<name>A0A5E8C4A5_9ASCO</name>
<dbReference type="Proteomes" id="UP000398389">
    <property type="component" value="Unassembled WGS sequence"/>
</dbReference>
<dbReference type="PANTHER" id="PTHR46212">
    <property type="entry name" value="PEFLIN"/>
    <property type="match status" value="1"/>
</dbReference>
<dbReference type="SUPFAM" id="SSF47473">
    <property type="entry name" value="EF-hand"/>
    <property type="match status" value="1"/>
</dbReference>
<protein>
    <recommendedName>
        <fullName evidence="6">EF-hand domain-containing protein</fullName>
    </recommendedName>
</protein>
<evidence type="ECO:0000256" key="1">
    <source>
        <dbReference type="ARBA" id="ARBA00004496"/>
    </source>
</evidence>
<proteinExistence type="predicted"/>
<keyword evidence="4" id="KW-0677">Repeat</keyword>
<evidence type="ECO:0000259" key="6">
    <source>
        <dbReference type="PROSITE" id="PS50222"/>
    </source>
</evidence>
<dbReference type="EMBL" id="CABVLU010000004">
    <property type="protein sequence ID" value="VVT56648.1"/>
    <property type="molecule type" value="Genomic_DNA"/>
</dbReference>
<sequence>MNGNQYLEVPMPGTTTPNPYFDGPLPVGINGKNILIIFQDVTRFTNSYIVENSQLQKALNFFDADTFNSETVRVMFRVCDEDRNHGIDFSEFLSLWRRLLHFQKIFYNLDSSGLGGLSFDRYYEGLQEMGFSLSRSFFEYYFWKHIPGNIIQQHSRSYTAPVMSFDSFVQSCLNLQRMTLIFKSLDSSMTGRISMPYNQFLEGISSLI</sequence>
<evidence type="ECO:0000313" key="7">
    <source>
        <dbReference type="EMBL" id="VVT56648.1"/>
    </source>
</evidence>
<comment type="subcellular location">
    <subcellularLocation>
        <location evidence="1">Cytoplasm</location>
    </subcellularLocation>
</comment>
<reference evidence="7 8" key="1">
    <citation type="submission" date="2019-09" db="EMBL/GenBank/DDBJ databases">
        <authorList>
            <person name="Brejova B."/>
        </authorList>
    </citation>
    <scope>NUCLEOTIDE SEQUENCE [LARGE SCALE GENOMIC DNA]</scope>
</reference>
<feature type="domain" description="EF-hand" evidence="6">
    <location>
        <begin position="67"/>
        <end position="102"/>
    </location>
</feature>
<keyword evidence="8" id="KW-1185">Reference proteome</keyword>
<gene>
    <name evidence="7" type="ORF">SAPINGB_P005195</name>
</gene>
<dbReference type="GO" id="GO:0005737">
    <property type="term" value="C:cytoplasm"/>
    <property type="evidence" value="ECO:0007669"/>
    <property type="project" value="UniProtKB-SubCell"/>
</dbReference>
<evidence type="ECO:0000256" key="3">
    <source>
        <dbReference type="ARBA" id="ARBA00022723"/>
    </source>
</evidence>
<dbReference type="RefSeq" id="XP_031855801.1">
    <property type="nucleotide sequence ID" value="XM_031999910.1"/>
</dbReference>
<dbReference type="PANTHER" id="PTHR46212:SF3">
    <property type="entry name" value="GH27120P"/>
    <property type="match status" value="1"/>
</dbReference>